<dbReference type="Gene3D" id="3.40.50.460">
    <property type="entry name" value="Phosphofructokinase domain"/>
    <property type="match status" value="1"/>
</dbReference>
<keyword evidence="6" id="KW-0324">Glycolysis</keyword>
<comment type="caution">
    <text evidence="8">The sequence shown here is derived from an EMBL/GenBank/DDBJ whole genome shotgun (WGS) entry which is preliminary data.</text>
</comment>
<dbReference type="InterPro" id="IPR000023">
    <property type="entry name" value="Phosphofructokinase_dom"/>
</dbReference>
<dbReference type="InterPro" id="IPR022953">
    <property type="entry name" value="ATP_PFK"/>
</dbReference>
<comment type="subunit">
    <text evidence="6">Homodimer.</text>
</comment>
<keyword evidence="6" id="KW-0963">Cytoplasm</keyword>
<protein>
    <recommendedName>
        <fullName evidence="6">Pyrophosphate--fructose 6-phosphate 1-phosphotransferase</fullName>
        <ecNumber evidence="6">2.7.1.90</ecNumber>
    </recommendedName>
    <alternativeName>
        <fullName evidence="6">6-phosphofructokinase, pyrophosphate dependent</fullName>
    </alternativeName>
    <alternativeName>
        <fullName evidence="6">PPi-dependent phosphofructokinase</fullName>
        <shortName evidence="6">PPi-PFK</shortName>
    </alternativeName>
    <alternativeName>
        <fullName evidence="6">Pyrophosphate-dependent 6-phosphofructose-1-kinase</fullName>
    </alternativeName>
</protein>
<dbReference type="PIRSF" id="PIRSF036483">
    <property type="entry name" value="PFK_XF0274"/>
    <property type="match status" value="1"/>
</dbReference>
<dbReference type="Pfam" id="PF00365">
    <property type="entry name" value="PFK"/>
    <property type="match status" value="1"/>
</dbReference>
<dbReference type="HAMAP" id="MF_01978">
    <property type="entry name" value="Phosphofructokinase_II_B2"/>
    <property type="match status" value="1"/>
</dbReference>
<dbReference type="EC" id="2.7.1.90" evidence="6"/>
<dbReference type="Gene3D" id="3.40.50.450">
    <property type="match status" value="1"/>
</dbReference>
<feature type="binding site" evidence="6">
    <location>
        <begin position="134"/>
        <end position="136"/>
    </location>
    <ligand>
        <name>substrate</name>
    </ligand>
</feature>
<comment type="cofactor">
    <cofactor evidence="1 6">
        <name>Mg(2+)</name>
        <dbReference type="ChEBI" id="CHEBI:18420"/>
    </cofactor>
</comment>
<keyword evidence="4 6" id="KW-0418">Kinase</keyword>
<feature type="active site" description="Proton acceptor" evidence="6">
    <location>
        <position position="136"/>
    </location>
</feature>
<feature type="binding site" evidence="6">
    <location>
        <position position="106"/>
    </location>
    <ligand>
        <name>Mg(2+)</name>
        <dbReference type="ChEBI" id="CHEBI:18420"/>
        <note>catalytic</note>
    </ligand>
</feature>
<evidence type="ECO:0000256" key="6">
    <source>
        <dbReference type="HAMAP-Rule" id="MF_01978"/>
    </source>
</evidence>
<sequence>MKTNIIIGQSGGPTPVINMTLRGVVEEAYHAESIDQIYGMRHGLEGILGKGMISLHEKMEAVTKWSEQPGAILGGSRYAPDETDFEKILCFLEEKNIGIFCYIGGNGSSRTVAELHRRAKKAGKSIRFVLIPKTIDNDLSGTDHTPGYGSGAKFLSETVKWIGTDMASMRTYDKIEVMEVMGGNSGWLAASSALYKEHQDDYPQLVYLPDQSIQLTNILIDIERVYERTGSVMVIIPDHLHIAGLSLHTHDPTGRRYNGGIGFRLVQQIQDYLGLKTRFTAPSTLFRTSVNLVSGTDRLEAYQLGRQAVRYALAGYSGGMVGLHRLSNEPYECTIQWVDLLEHTSLEKPLPSHYWDREKHMPTRQFIEYAFPLIDSGIPHSISL</sequence>
<evidence type="ECO:0000256" key="4">
    <source>
        <dbReference type="ARBA" id="ARBA00022777"/>
    </source>
</evidence>
<organism evidence="8 9">
    <name type="scientific">Ectobacillus funiculus</name>
    <dbReference type="NCBI Taxonomy" id="137993"/>
    <lineage>
        <taxon>Bacteria</taxon>
        <taxon>Bacillati</taxon>
        <taxon>Bacillota</taxon>
        <taxon>Bacilli</taxon>
        <taxon>Bacillales</taxon>
        <taxon>Bacillaceae</taxon>
        <taxon>Ectobacillus</taxon>
    </lineage>
</organism>
<dbReference type="GO" id="GO:0047334">
    <property type="term" value="F:diphosphate-fructose-6-phosphate 1-phosphotransferase activity"/>
    <property type="evidence" value="ECO:0007669"/>
    <property type="project" value="UniProtKB-EC"/>
</dbReference>
<evidence type="ECO:0000256" key="3">
    <source>
        <dbReference type="ARBA" id="ARBA00022723"/>
    </source>
</evidence>
<comment type="function">
    <text evidence="6">Catalyzes the phosphorylation of D-fructose 6-phosphate, the first committing step of glycolysis. Uses inorganic phosphate (PPi) as phosphoryl donor instead of ATP like common ATP-dependent phosphofructokinases (ATP-PFKs), which renders the reaction reversible, and can thus function both in glycolysis and gluconeogenesis. Consistently, PPi-PFK can replace the enzymes of both the forward (ATP-PFK) and reverse (fructose-bisphosphatase (FBPase)) reactions.</text>
</comment>
<proteinExistence type="inferred from homology"/>
<evidence type="ECO:0000259" key="7">
    <source>
        <dbReference type="Pfam" id="PF00365"/>
    </source>
</evidence>
<name>A0ABV5WJL2_9BACI</name>
<feature type="domain" description="Phosphofructokinase" evidence="7">
    <location>
        <begin position="4"/>
        <end position="310"/>
    </location>
</feature>
<dbReference type="InterPro" id="IPR035966">
    <property type="entry name" value="PKF_sf"/>
</dbReference>
<dbReference type="RefSeq" id="WP_379951093.1">
    <property type="nucleotide sequence ID" value="NZ_JBHMAF010000171.1"/>
</dbReference>
<feature type="site" description="Important for catalytic activity; stabilizes the transition state when the phosphoryl donor is PPi" evidence="6">
    <location>
        <position position="133"/>
    </location>
</feature>
<evidence type="ECO:0000256" key="5">
    <source>
        <dbReference type="ARBA" id="ARBA00022842"/>
    </source>
</evidence>
<comment type="subcellular location">
    <subcellularLocation>
        <location evidence="6">Cytoplasm</location>
    </subcellularLocation>
</comment>
<dbReference type="Proteomes" id="UP001589609">
    <property type="component" value="Unassembled WGS sequence"/>
</dbReference>
<evidence type="ECO:0000313" key="9">
    <source>
        <dbReference type="Proteomes" id="UP001589609"/>
    </source>
</evidence>
<dbReference type="PANTHER" id="PTHR45770">
    <property type="entry name" value="ATP-DEPENDENT 6-PHOSPHOFRUCTOKINASE 1"/>
    <property type="match status" value="1"/>
</dbReference>
<accession>A0ABV5WJL2</accession>
<comment type="pathway">
    <text evidence="6">Carbohydrate degradation; glycolysis; D-glyceraldehyde 3-phosphate and glycerone phosphate from D-glucose: step 3/4.</text>
</comment>
<comment type="catalytic activity">
    <reaction evidence="6">
        <text>beta-D-fructose 6-phosphate + diphosphate = beta-D-fructose 1,6-bisphosphate + phosphate + H(+)</text>
        <dbReference type="Rhea" id="RHEA:13613"/>
        <dbReference type="ChEBI" id="CHEBI:15378"/>
        <dbReference type="ChEBI" id="CHEBI:32966"/>
        <dbReference type="ChEBI" id="CHEBI:33019"/>
        <dbReference type="ChEBI" id="CHEBI:43474"/>
        <dbReference type="ChEBI" id="CHEBI:57634"/>
        <dbReference type="EC" id="2.7.1.90"/>
    </reaction>
</comment>
<comment type="caution">
    <text evidence="6">Lacks conserved residue(s) required for the propagation of feature annotation.</text>
</comment>
<reference evidence="8 9" key="1">
    <citation type="submission" date="2024-09" db="EMBL/GenBank/DDBJ databases">
        <authorList>
            <person name="Sun Q."/>
            <person name="Mori K."/>
        </authorList>
    </citation>
    <scope>NUCLEOTIDE SEQUENCE [LARGE SCALE GENOMIC DNA]</scope>
    <source>
        <strain evidence="8 9">JCM 11201</strain>
    </source>
</reference>
<evidence type="ECO:0000256" key="2">
    <source>
        <dbReference type="ARBA" id="ARBA00022679"/>
    </source>
</evidence>
<dbReference type="EMBL" id="JBHMAF010000171">
    <property type="protein sequence ID" value="MFB9760815.1"/>
    <property type="molecule type" value="Genomic_DNA"/>
</dbReference>
<evidence type="ECO:0000313" key="8">
    <source>
        <dbReference type="EMBL" id="MFB9760815.1"/>
    </source>
</evidence>
<keyword evidence="2 6" id="KW-0808">Transferase</keyword>
<keyword evidence="3 6" id="KW-0479">Metal-binding</keyword>
<comment type="similarity">
    <text evidence="6">Belongs to the phosphofructokinase type A (PFKA) family. PPi-dependent PFK group II subfamily. Clade 'B2' sub-subfamily.</text>
</comment>
<dbReference type="PRINTS" id="PR00476">
    <property type="entry name" value="PHFRCTKINASE"/>
</dbReference>
<evidence type="ECO:0000256" key="1">
    <source>
        <dbReference type="ARBA" id="ARBA00001946"/>
    </source>
</evidence>
<gene>
    <name evidence="6" type="primary">pfp</name>
    <name evidence="8" type="ORF">ACFFMS_21305</name>
</gene>
<keyword evidence="9" id="KW-1185">Reference proteome</keyword>
<keyword evidence="5 6" id="KW-0460">Magnesium</keyword>
<dbReference type="NCBIfam" id="NF010675">
    <property type="entry name" value="PRK14072.1"/>
    <property type="match status" value="1"/>
</dbReference>
<dbReference type="InterPro" id="IPR011404">
    <property type="entry name" value="PPi-PFK"/>
</dbReference>
<dbReference type="InterPro" id="IPR050929">
    <property type="entry name" value="PFKA"/>
</dbReference>
<comment type="activity regulation">
    <text evidence="6">Non-allosteric.</text>
</comment>
<dbReference type="SUPFAM" id="SSF53784">
    <property type="entry name" value="Phosphofructokinase"/>
    <property type="match status" value="1"/>
</dbReference>
<feature type="binding site" evidence="6">
    <location>
        <position position="12"/>
    </location>
    <ligand>
        <name>diphosphate</name>
        <dbReference type="ChEBI" id="CHEBI:33019"/>
    </ligand>
</feature>